<accession>A0A0K1Q4X4</accession>
<evidence type="ECO:0000313" key="2">
    <source>
        <dbReference type="Proteomes" id="UP000064967"/>
    </source>
</evidence>
<organism evidence="1 2">
    <name type="scientific">Labilithrix luteola</name>
    <dbReference type="NCBI Taxonomy" id="1391654"/>
    <lineage>
        <taxon>Bacteria</taxon>
        <taxon>Pseudomonadati</taxon>
        <taxon>Myxococcota</taxon>
        <taxon>Polyangia</taxon>
        <taxon>Polyangiales</taxon>
        <taxon>Labilitrichaceae</taxon>
        <taxon>Labilithrix</taxon>
    </lineage>
</organism>
<protein>
    <recommendedName>
        <fullName evidence="3">Periplasmic heavy metal sensor</fullName>
    </recommendedName>
</protein>
<dbReference type="Proteomes" id="UP000064967">
    <property type="component" value="Chromosome"/>
</dbReference>
<reference evidence="1 2" key="1">
    <citation type="submission" date="2015-08" db="EMBL/GenBank/DDBJ databases">
        <authorList>
            <person name="Babu N.S."/>
            <person name="Beckwith C.J."/>
            <person name="Beseler K.G."/>
            <person name="Brison A."/>
            <person name="Carone J.V."/>
            <person name="Caskin T.P."/>
            <person name="Diamond M."/>
            <person name="Durham M.E."/>
            <person name="Foxe J.M."/>
            <person name="Go M."/>
            <person name="Henderson B.A."/>
            <person name="Jones I.B."/>
            <person name="McGettigan J.A."/>
            <person name="Micheletti S.J."/>
            <person name="Nasrallah M.E."/>
            <person name="Ortiz D."/>
            <person name="Piller C.R."/>
            <person name="Privatt S.R."/>
            <person name="Schneider S.L."/>
            <person name="Sharp S."/>
            <person name="Smith T.C."/>
            <person name="Stanton J.D."/>
            <person name="Ullery H.E."/>
            <person name="Wilson R.J."/>
            <person name="Serrano M.G."/>
            <person name="Buck G."/>
            <person name="Lee V."/>
            <person name="Wang Y."/>
            <person name="Carvalho R."/>
            <person name="Voegtly L."/>
            <person name="Shi R."/>
            <person name="Duckworth R."/>
            <person name="Johnson A."/>
            <person name="Loviza R."/>
            <person name="Walstead R."/>
            <person name="Shah Z."/>
            <person name="Kiflezghi M."/>
            <person name="Wade K."/>
            <person name="Ball S.L."/>
            <person name="Bradley K.W."/>
            <person name="Asai D.J."/>
            <person name="Bowman C.A."/>
            <person name="Russell D.A."/>
            <person name="Pope W.H."/>
            <person name="Jacobs-Sera D."/>
            <person name="Hendrix R.W."/>
            <person name="Hatfull G.F."/>
        </authorList>
    </citation>
    <scope>NUCLEOTIDE SEQUENCE [LARGE SCALE GENOMIC DNA]</scope>
    <source>
        <strain evidence="1 2">DSM 27648</strain>
    </source>
</reference>
<gene>
    <name evidence="1" type="ORF">AKJ09_07549</name>
</gene>
<dbReference type="EMBL" id="CP012333">
    <property type="protein sequence ID" value="AKV00886.1"/>
    <property type="molecule type" value="Genomic_DNA"/>
</dbReference>
<dbReference type="RefSeq" id="WP_169928105.1">
    <property type="nucleotide sequence ID" value="NZ_CP012333.1"/>
</dbReference>
<dbReference type="AlphaFoldDB" id="A0A0K1Q4X4"/>
<sequence>MAFCSIALALGIVGVMATVRGLVWRHRVRHFGPFAFGGGPFAYGGPCGAGAHEFGGPWGQGGWGGGHEGGWYGHRHGHHGFRPFGGFGRSFWLRGILSRLDTTPGQEKEIRAALDDLKNVGREAKDELHASREAASRAVESETFDEIAMGEATVKFDAATAKAKDAFETALRRIHATLDARQREQFATLIAQGPRAFRGWNGPPSGPYRDRGR</sequence>
<name>A0A0K1Q4X4_9BACT</name>
<keyword evidence="2" id="KW-1185">Reference proteome</keyword>
<evidence type="ECO:0000313" key="1">
    <source>
        <dbReference type="EMBL" id="AKV00886.1"/>
    </source>
</evidence>
<proteinExistence type="predicted"/>
<dbReference type="Gene3D" id="1.20.120.1490">
    <property type="match status" value="1"/>
</dbReference>
<dbReference type="KEGG" id="llu:AKJ09_07549"/>
<evidence type="ECO:0008006" key="3">
    <source>
        <dbReference type="Google" id="ProtNLM"/>
    </source>
</evidence>